<evidence type="ECO:0000256" key="1">
    <source>
        <dbReference type="ARBA" id="ARBA00022723"/>
    </source>
</evidence>
<evidence type="ECO:0000313" key="6">
    <source>
        <dbReference type="EMBL" id="CAB4142356.1"/>
    </source>
</evidence>
<keyword evidence="1" id="KW-0479">Metal-binding</keyword>
<dbReference type="CDD" id="cd01029">
    <property type="entry name" value="TOPRIM_primases"/>
    <property type="match status" value="1"/>
</dbReference>
<feature type="domain" description="Zinc finger CHC2-type" evidence="5">
    <location>
        <begin position="55"/>
        <end position="109"/>
    </location>
</feature>
<dbReference type="InterPro" id="IPR034154">
    <property type="entry name" value="TOPRIM_DnaG/twinkle"/>
</dbReference>
<dbReference type="GO" id="GO:0003677">
    <property type="term" value="F:DNA binding"/>
    <property type="evidence" value="ECO:0007669"/>
    <property type="project" value="InterPro"/>
</dbReference>
<dbReference type="GO" id="GO:0006269">
    <property type="term" value="P:DNA replication, synthesis of primer"/>
    <property type="evidence" value="ECO:0007669"/>
    <property type="project" value="TreeGrafter"/>
</dbReference>
<dbReference type="SUPFAM" id="SSF52540">
    <property type="entry name" value="P-loop containing nucleoside triphosphate hydrolases"/>
    <property type="match status" value="1"/>
</dbReference>
<sequence>MTDNVIRGVFDFNTAKPYTNPETETLEERRDRIKGRAISEVIAEHIRLINRGREKVALCPFHGERTPSFSVNDQKGLFHCFGCGATGDAIKFVQEYYSVGFAEALGIIDGEQLATPKPKVRYTEEQHKEAETGEADRKDRGAPTGTWLYKNEAGELLAKVHRYDFPNGKKDYQPWNALTGKPGMPEPRPLYNLSGIFYSEPIVLVEGEKCADALIDLDYAATTAMGGSKAPADKTDWSAIRGKTVILWPDADPPGVSWLETVGGYLRALGCAVYAVPIPPGVRRGWDAADAVAEGYDADALIRSAVAVTGPAPEGAGDLAATPLSAFDLDHIPPRQWVLGRSLIRKFVSFLGAPGGVGKTALSVVWALSCVTGRSLLGGDAVPHPSARRVWLYNLEDPDEEMARRIKASMIHYRIDKGDVAGGLFVDTGRKRKLVVAKEDRDGFIATPDVPAVIEEIRAKRIDVMVVDPFVGSHELDENSNKAIDFAMEQWRRIADEANCAVLLVHHFRKGGQGGTADAFRGASSLIGAARVAVTMAPMTEGEAERFQVEAHERTLHVRLEDAKANLAPPAASAVWYKLVSVSLGNPSPEYPNGDHVQSVEVWTPKAPAKVGNAAERAVLERIEAGVSGNPEHPFSPSLNSKGKRSIRDLIVSVTGAEPGAARRLMERWLGDGTLVEVEGKDEHRNPVKGARVVWEAWSPPPE</sequence>
<dbReference type="SMART" id="SM00400">
    <property type="entry name" value="ZnF_CHCC"/>
    <property type="match status" value="1"/>
</dbReference>
<dbReference type="InterPro" id="IPR002694">
    <property type="entry name" value="Znf_CHC2"/>
</dbReference>
<dbReference type="Pfam" id="PF13481">
    <property type="entry name" value="AAA_25"/>
    <property type="match status" value="1"/>
</dbReference>
<evidence type="ECO:0000256" key="3">
    <source>
        <dbReference type="ARBA" id="ARBA00022833"/>
    </source>
</evidence>
<dbReference type="Gene3D" id="3.90.580.10">
    <property type="entry name" value="Zinc finger, CHC2-type domain"/>
    <property type="match status" value="1"/>
</dbReference>
<dbReference type="Gene3D" id="3.40.50.300">
    <property type="entry name" value="P-loop containing nucleotide triphosphate hydrolases"/>
    <property type="match status" value="1"/>
</dbReference>
<dbReference type="SUPFAM" id="SSF57783">
    <property type="entry name" value="Zinc beta-ribbon"/>
    <property type="match status" value="1"/>
</dbReference>
<dbReference type="Pfam" id="PF01807">
    <property type="entry name" value="Zn_ribbon_DnaG"/>
    <property type="match status" value="1"/>
</dbReference>
<organism evidence="6">
    <name type="scientific">uncultured Caudovirales phage</name>
    <dbReference type="NCBI Taxonomy" id="2100421"/>
    <lineage>
        <taxon>Viruses</taxon>
        <taxon>Duplodnaviria</taxon>
        <taxon>Heunggongvirae</taxon>
        <taxon>Uroviricota</taxon>
        <taxon>Caudoviricetes</taxon>
        <taxon>Peduoviridae</taxon>
        <taxon>Maltschvirus</taxon>
        <taxon>Maltschvirus maltsch</taxon>
    </lineage>
</organism>
<accession>A0A6J5MBH8</accession>
<dbReference type="InterPro" id="IPR050219">
    <property type="entry name" value="DnaG_primase"/>
</dbReference>
<evidence type="ECO:0000256" key="4">
    <source>
        <dbReference type="SAM" id="MobiDB-lite"/>
    </source>
</evidence>
<protein>
    <submittedName>
        <fullName evidence="6">Archaeal primase DnaG/twinkle, TOPRIM domain</fullName>
    </submittedName>
</protein>
<dbReference type="GO" id="GO:0008270">
    <property type="term" value="F:zinc ion binding"/>
    <property type="evidence" value="ECO:0007669"/>
    <property type="project" value="UniProtKB-KW"/>
</dbReference>
<dbReference type="GO" id="GO:0003899">
    <property type="term" value="F:DNA-directed RNA polymerase activity"/>
    <property type="evidence" value="ECO:0007669"/>
    <property type="project" value="InterPro"/>
</dbReference>
<feature type="region of interest" description="Disordered" evidence="4">
    <location>
        <begin position="124"/>
        <end position="144"/>
    </location>
</feature>
<dbReference type="InterPro" id="IPR027417">
    <property type="entry name" value="P-loop_NTPase"/>
</dbReference>
<keyword evidence="2" id="KW-0863">Zinc-finger</keyword>
<gene>
    <name evidence="6" type="ORF">UFOVP452_5</name>
</gene>
<proteinExistence type="predicted"/>
<feature type="compositionally biased region" description="Basic and acidic residues" evidence="4">
    <location>
        <begin position="124"/>
        <end position="141"/>
    </location>
</feature>
<dbReference type="PANTHER" id="PTHR30313:SF2">
    <property type="entry name" value="DNA PRIMASE"/>
    <property type="match status" value="1"/>
</dbReference>
<name>A0A6J5MBH8_9CAUD</name>
<keyword evidence="3" id="KW-0862">Zinc</keyword>
<dbReference type="EMBL" id="LR796413">
    <property type="protein sequence ID" value="CAB4142356.1"/>
    <property type="molecule type" value="Genomic_DNA"/>
</dbReference>
<evidence type="ECO:0000256" key="2">
    <source>
        <dbReference type="ARBA" id="ARBA00022771"/>
    </source>
</evidence>
<dbReference type="InterPro" id="IPR036977">
    <property type="entry name" value="DNA_primase_Znf_CHC2"/>
</dbReference>
<evidence type="ECO:0000259" key="5">
    <source>
        <dbReference type="SMART" id="SM00400"/>
    </source>
</evidence>
<dbReference type="PANTHER" id="PTHR30313">
    <property type="entry name" value="DNA PRIMASE"/>
    <property type="match status" value="1"/>
</dbReference>
<reference evidence="6" key="1">
    <citation type="submission" date="2020-04" db="EMBL/GenBank/DDBJ databases">
        <authorList>
            <person name="Chiriac C."/>
            <person name="Salcher M."/>
            <person name="Ghai R."/>
            <person name="Kavagutti S V."/>
        </authorList>
    </citation>
    <scope>NUCLEOTIDE SEQUENCE</scope>
</reference>